<keyword evidence="4" id="KW-0342">GTP-binding</keyword>
<proteinExistence type="predicted"/>
<dbReference type="GO" id="GO:0016020">
    <property type="term" value="C:membrane"/>
    <property type="evidence" value="ECO:0007669"/>
    <property type="project" value="UniProtKB-SubCell"/>
</dbReference>
<comment type="caution">
    <text evidence="8">The sequence shown here is derived from an EMBL/GenBank/DDBJ whole genome shotgun (WGS) entry which is preliminary data.</text>
</comment>
<dbReference type="RefSeq" id="WP_184523907.1">
    <property type="nucleotide sequence ID" value="NZ_JACHGK010000003.1"/>
</dbReference>
<dbReference type="CDD" id="cd09912">
    <property type="entry name" value="DLP_2"/>
    <property type="match status" value="2"/>
</dbReference>
<dbReference type="GO" id="GO:0005525">
    <property type="term" value="F:GTP binding"/>
    <property type="evidence" value="ECO:0007669"/>
    <property type="project" value="UniProtKB-KW"/>
</dbReference>
<name>A0A7X0HS74_9BACI</name>
<evidence type="ECO:0000256" key="3">
    <source>
        <dbReference type="ARBA" id="ARBA00022801"/>
    </source>
</evidence>
<comment type="subcellular location">
    <subcellularLocation>
        <location evidence="1">Membrane</location>
    </subcellularLocation>
</comment>
<keyword evidence="5" id="KW-0472">Membrane</keyword>
<dbReference type="InterPro" id="IPR045063">
    <property type="entry name" value="Dynamin_N"/>
</dbReference>
<evidence type="ECO:0000256" key="2">
    <source>
        <dbReference type="ARBA" id="ARBA00022741"/>
    </source>
</evidence>
<evidence type="ECO:0000259" key="7">
    <source>
        <dbReference type="Pfam" id="PF00350"/>
    </source>
</evidence>
<dbReference type="EMBL" id="JACHGK010000003">
    <property type="protein sequence ID" value="MBB6444636.1"/>
    <property type="molecule type" value="Genomic_DNA"/>
</dbReference>
<keyword evidence="9" id="KW-1185">Reference proteome</keyword>
<feature type="domain" description="Dynamin N-terminal" evidence="7">
    <location>
        <begin position="637"/>
        <end position="864"/>
    </location>
</feature>
<gene>
    <name evidence="8" type="ORF">HNR53_001245</name>
</gene>
<dbReference type="PANTHER" id="PTHR10465:SF0">
    <property type="entry name" value="SARCALUMENIN"/>
    <property type="match status" value="1"/>
</dbReference>
<protein>
    <submittedName>
        <fullName evidence="8">Small GTP-binding protein</fullName>
    </submittedName>
</protein>
<accession>A0A7X0HS74</accession>
<reference evidence="8 9" key="1">
    <citation type="submission" date="2020-08" db="EMBL/GenBank/DDBJ databases">
        <title>Genomic Encyclopedia of Type Strains, Phase IV (KMG-IV): sequencing the most valuable type-strain genomes for metagenomic binning, comparative biology and taxonomic classification.</title>
        <authorList>
            <person name="Goeker M."/>
        </authorList>
    </citation>
    <scope>NUCLEOTIDE SEQUENCE [LARGE SCALE GENOMIC DNA]</scope>
    <source>
        <strain evidence="8 9">DSM 5391</strain>
    </source>
</reference>
<dbReference type="GO" id="GO:0003924">
    <property type="term" value="F:GTPase activity"/>
    <property type="evidence" value="ECO:0007669"/>
    <property type="project" value="InterPro"/>
</dbReference>
<dbReference type="InterPro" id="IPR027417">
    <property type="entry name" value="P-loop_NTPase"/>
</dbReference>
<keyword evidence="2" id="KW-0547">Nucleotide-binding</keyword>
<dbReference type="PANTHER" id="PTHR10465">
    <property type="entry name" value="TRANSMEMBRANE GTPASE FZO1"/>
    <property type="match status" value="1"/>
</dbReference>
<evidence type="ECO:0000313" key="8">
    <source>
        <dbReference type="EMBL" id="MBB6444636.1"/>
    </source>
</evidence>
<dbReference type="Proteomes" id="UP000531594">
    <property type="component" value="Unassembled WGS sequence"/>
</dbReference>
<evidence type="ECO:0000256" key="6">
    <source>
        <dbReference type="SAM" id="Coils"/>
    </source>
</evidence>
<evidence type="ECO:0000256" key="4">
    <source>
        <dbReference type="ARBA" id="ARBA00023134"/>
    </source>
</evidence>
<dbReference type="AlphaFoldDB" id="A0A7X0HS74"/>
<dbReference type="Gene3D" id="3.40.50.300">
    <property type="entry name" value="P-loop containing nucleotide triphosphate hydrolases"/>
    <property type="match status" value="2"/>
</dbReference>
<evidence type="ECO:0000256" key="1">
    <source>
        <dbReference type="ARBA" id="ARBA00004370"/>
    </source>
</evidence>
<keyword evidence="3" id="KW-0378">Hydrolase</keyword>
<sequence>MINTQIHRDAAMLKGQIAALYEIFKNETNQQTAERAQDLALKLERQEYSIAFCGHFSAGKSSMINALMGENILPSSPIPTSANLVKIKAGEDYAKVFFKDERPLKFPAPYDYEKVKSYAKDGDSIQSIEISYSKTSIPEHTIIMDTPGIDSTDDAHRIATESALHLADIVFYVMDYNHVQSELNFLFTKELTEAGKEVYLVINQIDKHREEELSFISFQDSVKHSFASWGVQPAKIFYTTLKKPDHPHNQYPALKQFIEEKISERFAVLPESVYHSLKRLGEEHIHFLSASIAELVNGLNEKLEELSEEERQGLIETFSDLSEQLEELKASLKKKEIQLYESIDKVLDNAYLMPFSTRDLAEQYLAARQPDFKMGLFFAKQKTEQERQARLERFYSDLAEKVTSQIDWHIKELITRTLRESEIEEPQLLASVQNFTVSFGKELLVETVKPGAGLTGDYVLNYTNDVANMIKRKTKEQLAAFISGYLEQWKRKQSAGEQKLARELARLKGYVDASQQLDQLDEQITAAQIKLEQILTGHMDLTPYQDKFAALAVDETAEAQIVYYESAEEDAESVKPVRERGSRPVERNDSRKGTEIAPFIAALKDASLQVKDVPGFKKISEELMQKADRLENQSFTVALFGAFSAGKSSFANALIGHNLLPVSPNPTTAAINKIMPVDAGHPHGTVLVKLKSQETLMADVNRSLSAFALQAAGLDEAVRAANKAAADVKDVDAYEKTHLAFLHAFVRGIDNYRAQLGEVIGTDLEQFTGFVANEEQSCLVEWIEVYYDCELTKKGITLVDTPGADSINARHTGVAFDYIKNSDAILFVTYYNHAFSKADREFLIQLGRVKDTFALDKMFFIVNAVDLAHDEDELHDVLDYVEGQLVTYGIRQPHLYPVSSLLALKEKLAGETESPSGITLFEEKFYDFIEHDLREIAVAAAKMEWQRMIAQLHSFIHSAEEDQETKAQKREHLAAEKADMLARIIEQNSSFLQQRLKQETDELVFYIKQRVFLRYNDFLKESFNPALLKDDGRNLKKALQQALENFLTDFGYDFAQELRATTLRVEAFIGKLLTQSEQSIISSLHELNEEASFSAYELNRLDSPEFETAFGSLNRGIFKTALSCFKNPKSFFEKNERKLLGDELENNLQEPSDEYLTQGKNKLKSHYSGLLETEFNALLAHLTEQAEEFYEGALASLSNEVPIDELKKIASNLERN</sequence>
<organism evidence="8 9">
    <name type="scientific">Bacillus benzoevorans</name>
    <dbReference type="NCBI Taxonomy" id="1456"/>
    <lineage>
        <taxon>Bacteria</taxon>
        <taxon>Bacillati</taxon>
        <taxon>Bacillota</taxon>
        <taxon>Bacilli</taxon>
        <taxon>Bacillales</taxon>
        <taxon>Bacillaceae</taxon>
        <taxon>Bacillus</taxon>
    </lineage>
</organism>
<dbReference type="Pfam" id="PF00350">
    <property type="entry name" value="Dynamin_N"/>
    <property type="match status" value="2"/>
</dbReference>
<feature type="coiled-coil region" evidence="6">
    <location>
        <begin position="289"/>
        <end position="338"/>
    </location>
</feature>
<evidence type="ECO:0000256" key="5">
    <source>
        <dbReference type="ARBA" id="ARBA00023136"/>
    </source>
</evidence>
<dbReference type="InterPro" id="IPR027094">
    <property type="entry name" value="Mitofusin_fam"/>
</dbReference>
<dbReference type="SUPFAM" id="SSF52540">
    <property type="entry name" value="P-loop containing nucleoside triphosphate hydrolases"/>
    <property type="match status" value="2"/>
</dbReference>
<evidence type="ECO:0000313" key="9">
    <source>
        <dbReference type="Proteomes" id="UP000531594"/>
    </source>
</evidence>
<feature type="domain" description="Dynamin N-terminal" evidence="7">
    <location>
        <begin position="50"/>
        <end position="204"/>
    </location>
</feature>
<keyword evidence="6" id="KW-0175">Coiled coil</keyword>